<keyword evidence="2" id="KW-0813">Transport</keyword>
<feature type="transmembrane region" description="Helical" evidence="6">
    <location>
        <begin position="283"/>
        <end position="304"/>
    </location>
</feature>
<dbReference type="InterPro" id="IPR036259">
    <property type="entry name" value="MFS_trans_sf"/>
</dbReference>
<dbReference type="Pfam" id="PF11700">
    <property type="entry name" value="ATG22"/>
    <property type="match status" value="1"/>
</dbReference>
<dbReference type="PANTHER" id="PTHR23519">
    <property type="entry name" value="AUTOPHAGY-RELATED PROTEIN 22"/>
    <property type="match status" value="1"/>
</dbReference>
<keyword evidence="4 6" id="KW-1133">Transmembrane helix</keyword>
<dbReference type="InterPro" id="IPR050495">
    <property type="entry name" value="ATG22/LtaA_families"/>
</dbReference>
<feature type="transmembrane region" description="Helical" evidence="6">
    <location>
        <begin position="375"/>
        <end position="393"/>
    </location>
</feature>
<evidence type="ECO:0000256" key="2">
    <source>
        <dbReference type="ARBA" id="ARBA00022448"/>
    </source>
</evidence>
<protein>
    <submittedName>
        <fullName evidence="7">MFS transporter</fullName>
    </submittedName>
</protein>
<dbReference type="InterPro" id="IPR024671">
    <property type="entry name" value="Atg22-like"/>
</dbReference>
<gene>
    <name evidence="7" type="ORF">Q0590_03140</name>
</gene>
<feature type="transmembrane region" description="Helical" evidence="6">
    <location>
        <begin position="59"/>
        <end position="80"/>
    </location>
</feature>
<feature type="transmembrane region" description="Helical" evidence="6">
    <location>
        <begin position="195"/>
        <end position="214"/>
    </location>
</feature>
<feature type="transmembrane region" description="Helical" evidence="6">
    <location>
        <begin position="311"/>
        <end position="331"/>
    </location>
</feature>
<evidence type="ECO:0000256" key="5">
    <source>
        <dbReference type="ARBA" id="ARBA00023136"/>
    </source>
</evidence>
<keyword evidence="5 6" id="KW-0472">Membrane</keyword>
<dbReference type="SUPFAM" id="SSF103473">
    <property type="entry name" value="MFS general substrate transporter"/>
    <property type="match status" value="1"/>
</dbReference>
<dbReference type="RefSeq" id="WP_302036017.1">
    <property type="nucleotide sequence ID" value="NZ_JAUKPO010000001.1"/>
</dbReference>
<comment type="caution">
    <text evidence="7">The sequence shown here is derived from an EMBL/GenBank/DDBJ whole genome shotgun (WGS) entry which is preliminary data.</text>
</comment>
<accession>A0ABT8R385</accession>
<feature type="transmembrane region" description="Helical" evidence="6">
    <location>
        <begin position="21"/>
        <end position="39"/>
    </location>
</feature>
<sequence length="438" mass="49292">MEKNNPKVLNAWCMYDWANSVYTLTITTVIFPIYFNAVAKQPDGSDLVPFLWMMKRSAVVYTYSLSTAFLFISLLSPLLSGIADYGGTKKNFMKFFVFMGSFSCLGLFFFDANHISLGILLFIGASIGYAGSLVFYNAFLPEIATPDQYDKVSAKGFSLGYVGSVLLLLINLVVIEKPEWFGVSRENFLPVRLSFLMVGVWWLGFSLYPFAYLPDNKTQNRFERKLLWKGFQEIKKVSIELKLHPRLTSFLAAFFFYSMGFQTIMYLAGFFAAQELKLPEANLITIMLLIQLIAIGGASLFVFLSKKIGNILTLALAMVVCIVVCLVAYFITKPIQFYSIAIVIGIVMGGIQSMSRSTYTKLLPATTDHASYFSFYELTEKVGIVIGTATYAIITDITGNMRNSIFALILFFIIGLFFLIRLMQNKQYSVHQAMFSNS</sequence>
<keyword evidence="3 6" id="KW-0812">Transmembrane</keyword>
<dbReference type="PANTHER" id="PTHR23519:SF1">
    <property type="entry name" value="AUTOPHAGY-RELATED PROTEIN 22"/>
    <property type="match status" value="1"/>
</dbReference>
<reference evidence="7" key="1">
    <citation type="submission" date="2023-07" db="EMBL/GenBank/DDBJ databases">
        <title>The genome sequence of Rhodocytophaga aerolata KACC 12507.</title>
        <authorList>
            <person name="Zhang X."/>
        </authorList>
    </citation>
    <scope>NUCLEOTIDE SEQUENCE</scope>
    <source>
        <strain evidence="7">KACC 12507</strain>
    </source>
</reference>
<evidence type="ECO:0000256" key="1">
    <source>
        <dbReference type="ARBA" id="ARBA00004127"/>
    </source>
</evidence>
<proteinExistence type="predicted"/>
<evidence type="ECO:0000256" key="4">
    <source>
        <dbReference type="ARBA" id="ARBA00022989"/>
    </source>
</evidence>
<evidence type="ECO:0000256" key="3">
    <source>
        <dbReference type="ARBA" id="ARBA00022692"/>
    </source>
</evidence>
<evidence type="ECO:0000313" key="7">
    <source>
        <dbReference type="EMBL" id="MDO1445227.1"/>
    </source>
</evidence>
<evidence type="ECO:0000313" key="8">
    <source>
        <dbReference type="Proteomes" id="UP001168528"/>
    </source>
</evidence>
<dbReference type="Gene3D" id="1.20.1250.20">
    <property type="entry name" value="MFS general substrate transporter like domains"/>
    <property type="match status" value="1"/>
</dbReference>
<dbReference type="EMBL" id="JAUKPO010000001">
    <property type="protein sequence ID" value="MDO1445227.1"/>
    <property type="molecule type" value="Genomic_DNA"/>
</dbReference>
<name>A0ABT8R385_9BACT</name>
<feature type="transmembrane region" description="Helical" evidence="6">
    <location>
        <begin position="116"/>
        <end position="136"/>
    </location>
</feature>
<organism evidence="7 8">
    <name type="scientific">Rhodocytophaga aerolata</name>
    <dbReference type="NCBI Taxonomy" id="455078"/>
    <lineage>
        <taxon>Bacteria</taxon>
        <taxon>Pseudomonadati</taxon>
        <taxon>Bacteroidota</taxon>
        <taxon>Cytophagia</taxon>
        <taxon>Cytophagales</taxon>
        <taxon>Rhodocytophagaceae</taxon>
        <taxon>Rhodocytophaga</taxon>
    </lineage>
</organism>
<comment type="subcellular location">
    <subcellularLocation>
        <location evidence="1">Endomembrane system</location>
        <topology evidence="1">Multi-pass membrane protein</topology>
    </subcellularLocation>
</comment>
<keyword evidence="8" id="KW-1185">Reference proteome</keyword>
<evidence type="ECO:0000256" key="6">
    <source>
        <dbReference type="SAM" id="Phobius"/>
    </source>
</evidence>
<dbReference type="Proteomes" id="UP001168528">
    <property type="component" value="Unassembled WGS sequence"/>
</dbReference>
<feature type="transmembrane region" description="Helical" evidence="6">
    <location>
        <begin position="250"/>
        <end position="271"/>
    </location>
</feature>
<feature type="transmembrane region" description="Helical" evidence="6">
    <location>
        <begin position="92"/>
        <end position="110"/>
    </location>
</feature>
<feature type="transmembrane region" description="Helical" evidence="6">
    <location>
        <begin position="337"/>
        <end position="354"/>
    </location>
</feature>
<feature type="transmembrane region" description="Helical" evidence="6">
    <location>
        <begin position="405"/>
        <end position="423"/>
    </location>
</feature>
<feature type="transmembrane region" description="Helical" evidence="6">
    <location>
        <begin position="157"/>
        <end position="175"/>
    </location>
</feature>